<dbReference type="EMBL" id="NIRI02000013">
    <property type="protein sequence ID" value="KAG5452702.1"/>
    <property type="molecule type" value="Genomic_DNA"/>
</dbReference>
<sequence length="176" mass="19950">MARWLKWLEREFTDRKVRGSNPTSASRLPLSRLGRPGSIPALVLPVAWQLGTERVLQLNVMDGGSGDSCEAIKWHISRTRVLTVTLLLVQSGRAVVPRHVSVGTIFEISQYIFIKETTHKVAENNSTAHDRFRHSWGSSDLFLHYGTPFTRLLKMGMLNPHTRTSEFRTKLNLSLT</sequence>
<reference evidence="1 2" key="2">
    <citation type="journal article" date="2021" name="Genomics">
        <title>High-quality reference genome for Clonorchis sinensis.</title>
        <authorList>
            <person name="Young N.D."/>
            <person name="Stroehlein A.J."/>
            <person name="Kinkar L."/>
            <person name="Wang T."/>
            <person name="Sohn W.M."/>
            <person name="Chang B.C.H."/>
            <person name="Kaur P."/>
            <person name="Weisz D."/>
            <person name="Dudchenko O."/>
            <person name="Aiden E.L."/>
            <person name="Korhonen P.K."/>
            <person name="Gasser R.B."/>
        </authorList>
    </citation>
    <scope>NUCLEOTIDE SEQUENCE [LARGE SCALE GENOMIC DNA]</scope>
    <source>
        <strain evidence="1">Cs-k2</strain>
    </source>
</reference>
<dbReference type="InParanoid" id="A0A419Q9U2"/>
<accession>A0A419Q9U2</accession>
<organism evidence="1 2">
    <name type="scientific">Clonorchis sinensis</name>
    <name type="common">Chinese liver fluke</name>
    <dbReference type="NCBI Taxonomy" id="79923"/>
    <lineage>
        <taxon>Eukaryota</taxon>
        <taxon>Metazoa</taxon>
        <taxon>Spiralia</taxon>
        <taxon>Lophotrochozoa</taxon>
        <taxon>Platyhelminthes</taxon>
        <taxon>Trematoda</taxon>
        <taxon>Digenea</taxon>
        <taxon>Opisthorchiida</taxon>
        <taxon>Opisthorchiata</taxon>
        <taxon>Opisthorchiidae</taxon>
        <taxon>Clonorchis</taxon>
    </lineage>
</organism>
<evidence type="ECO:0000313" key="1">
    <source>
        <dbReference type="EMBL" id="KAG5452702.1"/>
    </source>
</evidence>
<proteinExistence type="predicted"/>
<protein>
    <submittedName>
        <fullName evidence="1">Uncharacterized protein</fullName>
    </submittedName>
</protein>
<dbReference type="OrthoDB" id="6227366at2759"/>
<reference evidence="1 2" key="1">
    <citation type="journal article" date="2018" name="Biotechnol. Adv.">
        <title>Improved genomic resources and new bioinformatic workflow for the carcinogenic parasite Clonorchis sinensis: Biotechnological implications.</title>
        <authorList>
            <person name="Wang D."/>
            <person name="Korhonen P.K."/>
            <person name="Gasser R.B."/>
            <person name="Young N.D."/>
        </authorList>
    </citation>
    <scope>NUCLEOTIDE SEQUENCE [LARGE SCALE GENOMIC DNA]</scope>
    <source>
        <strain evidence="1">Cs-k2</strain>
    </source>
</reference>
<dbReference type="Proteomes" id="UP000286415">
    <property type="component" value="Unassembled WGS sequence"/>
</dbReference>
<name>A0A419Q9U2_CLOSI</name>
<dbReference type="AlphaFoldDB" id="A0A419Q9U2"/>
<keyword evidence="2" id="KW-1185">Reference proteome</keyword>
<gene>
    <name evidence="1" type="ORF">CSKR_102129</name>
</gene>
<evidence type="ECO:0000313" key="2">
    <source>
        <dbReference type="Proteomes" id="UP000286415"/>
    </source>
</evidence>
<comment type="caution">
    <text evidence="1">The sequence shown here is derived from an EMBL/GenBank/DDBJ whole genome shotgun (WGS) entry which is preliminary data.</text>
</comment>